<comment type="similarity">
    <text evidence="1">Belongs to the synembryn family.</text>
</comment>
<dbReference type="PANTHER" id="PTHR12425:SF5">
    <property type="entry name" value="SYNEMBRYN"/>
    <property type="match status" value="1"/>
</dbReference>
<dbReference type="GO" id="GO:0007186">
    <property type="term" value="P:G protein-coupled receptor signaling pathway"/>
    <property type="evidence" value="ECO:0007669"/>
    <property type="project" value="TreeGrafter"/>
</dbReference>
<reference evidence="5 6" key="1">
    <citation type="submission" date="2019-07" db="EMBL/GenBank/DDBJ databases">
        <title>Genome assembly of two rare yeast pathogens: Diutina rugosa and Trichomonascus ciferrii.</title>
        <authorList>
            <person name="Mixao V."/>
            <person name="Saus E."/>
            <person name="Hansen A."/>
            <person name="Lass-Flor C."/>
            <person name="Gabaldon T."/>
        </authorList>
    </citation>
    <scope>NUCLEOTIDE SEQUENCE [LARGE SCALE GENOMIC DNA]</scope>
    <source>
        <strain evidence="5 6">CBS 613</strain>
    </source>
</reference>
<dbReference type="GeneID" id="54781961"/>
<evidence type="ECO:0000256" key="4">
    <source>
        <dbReference type="SAM" id="MobiDB-lite"/>
    </source>
</evidence>
<comment type="caution">
    <text evidence="5">The sequence shown here is derived from an EMBL/GenBank/DDBJ whole genome shotgun (WGS) entry which is preliminary data.</text>
</comment>
<evidence type="ECO:0000256" key="3">
    <source>
        <dbReference type="ARBA" id="ARBA00023186"/>
    </source>
</evidence>
<dbReference type="OMA" id="GYINARS"/>
<dbReference type="VEuPathDB" id="FungiDB:DIURU_003310"/>
<protein>
    <recommendedName>
        <fullName evidence="7">SPIN90/Ldb17 leucine-rich domain-containing protein</fullName>
    </recommendedName>
</protein>
<keyword evidence="2" id="KW-0344">Guanine-nucleotide releasing factor</keyword>
<dbReference type="GO" id="GO:0005737">
    <property type="term" value="C:cytoplasm"/>
    <property type="evidence" value="ECO:0007669"/>
    <property type="project" value="TreeGrafter"/>
</dbReference>
<evidence type="ECO:0000313" key="6">
    <source>
        <dbReference type="Proteomes" id="UP000449547"/>
    </source>
</evidence>
<dbReference type="EMBL" id="SWFT01000105">
    <property type="protein sequence ID" value="KAA8900940.1"/>
    <property type="molecule type" value="Genomic_DNA"/>
</dbReference>
<gene>
    <name evidence="5" type="ORF">DIURU_003310</name>
</gene>
<dbReference type="Proteomes" id="UP000449547">
    <property type="component" value="Unassembled WGS sequence"/>
</dbReference>
<proteinExistence type="inferred from homology"/>
<dbReference type="InterPro" id="IPR019318">
    <property type="entry name" value="Gua_nucleotide_exch_fac_Ric8"/>
</dbReference>
<evidence type="ECO:0000256" key="2">
    <source>
        <dbReference type="ARBA" id="ARBA00022658"/>
    </source>
</evidence>
<dbReference type="AlphaFoldDB" id="A0A642UKL5"/>
<dbReference type="PANTHER" id="PTHR12425">
    <property type="entry name" value="SYNEMBRYN"/>
    <property type="match status" value="1"/>
</dbReference>
<evidence type="ECO:0000313" key="5">
    <source>
        <dbReference type="EMBL" id="KAA8900940.1"/>
    </source>
</evidence>
<dbReference type="Pfam" id="PF10165">
    <property type="entry name" value="Ric8"/>
    <property type="match status" value="1"/>
</dbReference>
<accession>A0A642UKL5</accession>
<organism evidence="5 6">
    <name type="scientific">Diutina rugosa</name>
    <name type="common">Yeast</name>
    <name type="synonym">Candida rugosa</name>
    <dbReference type="NCBI Taxonomy" id="5481"/>
    <lineage>
        <taxon>Eukaryota</taxon>
        <taxon>Fungi</taxon>
        <taxon>Dikarya</taxon>
        <taxon>Ascomycota</taxon>
        <taxon>Saccharomycotina</taxon>
        <taxon>Pichiomycetes</taxon>
        <taxon>Debaryomycetaceae</taxon>
        <taxon>Diutina</taxon>
    </lineage>
</organism>
<keyword evidence="6" id="KW-1185">Reference proteome</keyword>
<dbReference type="GO" id="GO:0005085">
    <property type="term" value="F:guanyl-nucleotide exchange factor activity"/>
    <property type="evidence" value="ECO:0007669"/>
    <property type="project" value="UniProtKB-KW"/>
</dbReference>
<dbReference type="RefSeq" id="XP_034011563.1">
    <property type="nucleotide sequence ID" value="XM_034156059.1"/>
</dbReference>
<feature type="region of interest" description="Disordered" evidence="4">
    <location>
        <begin position="367"/>
        <end position="391"/>
    </location>
</feature>
<name>A0A642UKL5_DIURU</name>
<dbReference type="OrthoDB" id="5585685at2759"/>
<feature type="compositionally biased region" description="Polar residues" evidence="4">
    <location>
        <begin position="367"/>
        <end position="380"/>
    </location>
</feature>
<evidence type="ECO:0008006" key="7">
    <source>
        <dbReference type="Google" id="ProtNLM"/>
    </source>
</evidence>
<dbReference type="GO" id="GO:0001965">
    <property type="term" value="F:G-protein alpha-subunit binding"/>
    <property type="evidence" value="ECO:0007669"/>
    <property type="project" value="TreeGrafter"/>
</dbReference>
<sequence>MAALLAGGSDERQQNMLAVIANILLVNRTLHQCYFTPYYSNQGLAHVINHISQLETPTTDDLVASYRFMFLILYDGIATVDTALLTAAADCVDRGLEHIISHSLDPPAVIEVLKAMYSLYHKYPEVTSNNSLLLAAGYFVRLTWGDEPHPMVMRQLRNVITVIMTTHPEARRRDIRYLCRSSPELGDALITHLSTHVSSFLTPGPTADYTDISGLFVLVTFIVKSMREEKDYVLVQIFQRDLLPCDNGVPPVYLQILQFLGQSMVNSDISFNDEVTRLQLKQIVLDFYYELCYHPDPAKHFSQFLTAIGYINARSYLEANNIDTPPGFDIAQYLRPKYQTVAAHEEEPAESESVFSHNASLKSILTHAHSQSSVETTSTEPVEMSQEEKEREAEKLMVVFGRLEKTGVFSNPIREWQHSGRFEEIK</sequence>
<evidence type="ECO:0000256" key="1">
    <source>
        <dbReference type="ARBA" id="ARBA00009049"/>
    </source>
</evidence>
<keyword evidence="3" id="KW-0143">Chaperone</keyword>